<gene>
    <name evidence="5" type="ORF">CL6EHI_054510</name>
</gene>
<dbReference type="PANTHER" id="PTHR43085:SF57">
    <property type="entry name" value="CARBOHYDRATE KINASE PFKB DOMAIN-CONTAINING PROTEIN"/>
    <property type="match status" value="1"/>
</dbReference>
<name>A0A5K1UHL2_ENTHI</name>
<dbReference type="VEuPathDB" id="AmoebaDB:EHI8A_119810"/>
<dbReference type="GO" id="GO:0016301">
    <property type="term" value="F:kinase activity"/>
    <property type="evidence" value="ECO:0007669"/>
    <property type="project" value="UniProtKB-KW"/>
</dbReference>
<dbReference type="PANTHER" id="PTHR43085">
    <property type="entry name" value="HEXOKINASE FAMILY MEMBER"/>
    <property type="match status" value="1"/>
</dbReference>
<dbReference type="InterPro" id="IPR011611">
    <property type="entry name" value="PfkB_dom"/>
</dbReference>
<comment type="similarity">
    <text evidence="1">Belongs to the carbohydrate kinase PfkB family.</text>
</comment>
<reference evidence="5 6" key="1">
    <citation type="submission" date="2016-05" db="EMBL/GenBank/DDBJ databases">
        <title>First whole genome sequencing of Entamoeba histolytica HM1:IMSS-clone-6.</title>
        <authorList>
            <person name="Mukherjee Avik.K."/>
            <person name="Izumyama S."/>
            <person name="Nakada-Tsukui K."/>
            <person name="Nozaki T."/>
        </authorList>
    </citation>
    <scope>NUCLEOTIDE SEQUENCE [LARGE SCALE GENOMIC DNA]</scope>
    <source>
        <strain evidence="5 6">HM1:IMSS clone 6</strain>
    </source>
</reference>
<dbReference type="FunFam" id="3.40.1190.20:FF:000093">
    <property type="entry name" value="Fructokinase, putative"/>
    <property type="match status" value="1"/>
</dbReference>
<dbReference type="CDD" id="cd01167">
    <property type="entry name" value="bac_FRK"/>
    <property type="match status" value="1"/>
</dbReference>
<dbReference type="InterPro" id="IPR029056">
    <property type="entry name" value="Ribokinase-like"/>
</dbReference>
<keyword evidence="2" id="KW-0808">Transferase</keyword>
<dbReference type="AlphaFoldDB" id="A0A5K1UHL2"/>
<keyword evidence="3 5" id="KW-0418">Kinase</keyword>
<dbReference type="Proteomes" id="UP000078387">
    <property type="component" value="Unassembled WGS sequence"/>
</dbReference>
<dbReference type="Gene3D" id="3.40.1190.20">
    <property type="match status" value="1"/>
</dbReference>
<dbReference type="VEuPathDB" id="AmoebaDB:KM1_114110"/>
<dbReference type="PROSITE" id="PS00583">
    <property type="entry name" value="PFKB_KINASES_1"/>
    <property type="match status" value="1"/>
</dbReference>
<comment type="caution">
    <text evidence="5">The sequence shown here is derived from an EMBL/GenBank/DDBJ whole genome shotgun (WGS) entry which is preliminary data.</text>
</comment>
<dbReference type="VEuPathDB" id="AmoebaDB:EHI5A_093000"/>
<dbReference type="VEuPathDB" id="AmoebaDB:EHI_054510"/>
<sequence>MNHKKIKVAGIGEVVWDCFGDVKKQGGAPCNFAMHMAQFGFESYAFIAVGNDELGKRSLEIIHSFGVQTIDPVVDYETSTVIITLHNGIPSYNVKLNVAWDHLKLTDSIIEKAKELDAVCFGTIAQRSEETRKSIIQFLKLMKPNSFKVFDVNLRQHFYNDDIIQESLSLSNIVKMSDEEIQEVGKACGFQGNDLEILKQIHHQYHLKYSLLTLGEKGSYVYDGTNEIFCEPTKVNVVNTVGAGDSFTAIFVGSILKGKSIEQAQKLASKVASYVCTQDSAMPKLTQELLSELK</sequence>
<dbReference type="InterPro" id="IPR050306">
    <property type="entry name" value="PfkB_Carbo_kinase"/>
</dbReference>
<dbReference type="Pfam" id="PF00294">
    <property type="entry name" value="PfkB"/>
    <property type="match status" value="1"/>
</dbReference>
<evidence type="ECO:0000313" key="5">
    <source>
        <dbReference type="EMBL" id="GAT95485.1"/>
    </source>
</evidence>
<dbReference type="EMBL" id="BDEQ01000001">
    <property type="protein sequence ID" value="GAT95485.1"/>
    <property type="molecule type" value="Genomic_DNA"/>
</dbReference>
<dbReference type="InterPro" id="IPR002173">
    <property type="entry name" value="Carboh/pur_kinase_PfkB_CS"/>
</dbReference>
<evidence type="ECO:0000259" key="4">
    <source>
        <dbReference type="Pfam" id="PF00294"/>
    </source>
</evidence>
<evidence type="ECO:0000256" key="2">
    <source>
        <dbReference type="ARBA" id="ARBA00022679"/>
    </source>
</evidence>
<accession>A0A5K1UHL2</accession>
<dbReference type="VEuPathDB" id="AmoebaDB:EHI7A_110020"/>
<evidence type="ECO:0000256" key="3">
    <source>
        <dbReference type="ARBA" id="ARBA00022777"/>
    </source>
</evidence>
<protein>
    <submittedName>
        <fullName evidence="5">Fructokinase putative</fullName>
    </submittedName>
</protein>
<organism evidence="5 6">
    <name type="scientific">Entamoeba histolytica</name>
    <dbReference type="NCBI Taxonomy" id="5759"/>
    <lineage>
        <taxon>Eukaryota</taxon>
        <taxon>Amoebozoa</taxon>
        <taxon>Evosea</taxon>
        <taxon>Archamoebae</taxon>
        <taxon>Mastigamoebida</taxon>
        <taxon>Entamoebidae</taxon>
        <taxon>Entamoeba</taxon>
    </lineage>
</organism>
<proteinExistence type="inferred from homology"/>
<dbReference type="SMR" id="A0A5K1UHL2"/>
<evidence type="ECO:0000256" key="1">
    <source>
        <dbReference type="ARBA" id="ARBA00010688"/>
    </source>
</evidence>
<feature type="domain" description="Carbohydrate kinase PfkB" evidence="4">
    <location>
        <begin position="17"/>
        <end position="283"/>
    </location>
</feature>
<evidence type="ECO:0000313" key="6">
    <source>
        <dbReference type="Proteomes" id="UP000078387"/>
    </source>
</evidence>
<dbReference type="OMA" id="GAWPEYP"/>
<dbReference type="SUPFAM" id="SSF53613">
    <property type="entry name" value="Ribokinase-like"/>
    <property type="match status" value="1"/>
</dbReference>